<accession>A0A848N124</accession>
<evidence type="ECO:0000256" key="1">
    <source>
        <dbReference type="SAM" id="SignalP"/>
    </source>
</evidence>
<protein>
    <recommendedName>
        <fullName evidence="4">DUF4352 domain-containing protein</fullName>
    </recommendedName>
</protein>
<dbReference type="Proteomes" id="UP000557857">
    <property type="component" value="Unassembled WGS sequence"/>
</dbReference>
<organism evidence="2 3">
    <name type="scientific">Enterococcus mundtii</name>
    <dbReference type="NCBI Taxonomy" id="53346"/>
    <lineage>
        <taxon>Bacteria</taxon>
        <taxon>Bacillati</taxon>
        <taxon>Bacillota</taxon>
        <taxon>Bacilli</taxon>
        <taxon>Lactobacillales</taxon>
        <taxon>Enterococcaceae</taxon>
        <taxon>Enterococcus</taxon>
    </lineage>
</organism>
<keyword evidence="1" id="KW-0732">Signal</keyword>
<evidence type="ECO:0000313" key="3">
    <source>
        <dbReference type="Proteomes" id="UP000557857"/>
    </source>
</evidence>
<comment type="caution">
    <text evidence="2">The sequence shown here is derived from an EMBL/GenBank/DDBJ whole genome shotgun (WGS) entry which is preliminary data.</text>
</comment>
<gene>
    <name evidence="2" type="ORF">HI921_08870</name>
</gene>
<sequence>MKKRILLGLIFIIGLVLSGCDNTTSLTDSHSQKTIDSLKAENEEIKAKLSSQSTNTEESSKLAGDTFKEKTLPVVGILEYTISSIKTEQVKNNQNNFTNAEYNFSRIKDFPETYYRTTISYKLKNTATLPFNLSTYQASLIDGDGMEYSRTGEYFLYDENSNSLVQPETTTSGTFYLLSENKPNLDTFKLNVSKQSTDDYTVGPIGEAGTTEYK</sequence>
<reference evidence="2 3" key="1">
    <citation type="submission" date="2020-04" db="EMBL/GenBank/DDBJ databases">
        <authorList>
            <person name="Abaymova A."/>
            <person name="Teymurazov M."/>
            <person name="Tazyna O."/>
            <person name="Chatushin Y."/>
            <person name="Svetoch E."/>
            <person name="Pereligyn V."/>
            <person name="Pohylenko V."/>
            <person name="Platonov M."/>
            <person name="Kartsev N."/>
            <person name="Skryabin Y."/>
            <person name="Sizova A."/>
            <person name="Solomentsev V."/>
            <person name="Kislichkina A."/>
            <person name="Bogun A."/>
        </authorList>
    </citation>
    <scope>NUCLEOTIDE SEQUENCE [LARGE SCALE GENOMIC DNA]</scope>
    <source>
        <strain evidence="3">SCPM-O-B-8398 (E28)</strain>
    </source>
</reference>
<name>A0A848N124_ENTMU</name>
<dbReference type="EMBL" id="JABCAG010000023">
    <property type="protein sequence ID" value="NMP58573.1"/>
    <property type="molecule type" value="Genomic_DNA"/>
</dbReference>
<dbReference type="PROSITE" id="PS51257">
    <property type="entry name" value="PROKAR_LIPOPROTEIN"/>
    <property type="match status" value="1"/>
</dbReference>
<dbReference type="AlphaFoldDB" id="A0A848N124"/>
<feature type="signal peptide" evidence="1">
    <location>
        <begin position="1"/>
        <end position="18"/>
    </location>
</feature>
<proteinExistence type="predicted"/>
<dbReference type="RefSeq" id="WP_169058664.1">
    <property type="nucleotide sequence ID" value="NZ_JABCAG010000023.1"/>
</dbReference>
<evidence type="ECO:0008006" key="4">
    <source>
        <dbReference type="Google" id="ProtNLM"/>
    </source>
</evidence>
<evidence type="ECO:0000313" key="2">
    <source>
        <dbReference type="EMBL" id="NMP58573.1"/>
    </source>
</evidence>
<feature type="chain" id="PRO_5038931068" description="DUF4352 domain-containing protein" evidence="1">
    <location>
        <begin position="19"/>
        <end position="214"/>
    </location>
</feature>